<keyword evidence="3" id="KW-1185">Reference proteome</keyword>
<protein>
    <submittedName>
        <fullName evidence="2">Ring canal Kelch protein</fullName>
    </submittedName>
</protein>
<accession>A0A261U0S3</accession>
<dbReference type="Gene3D" id="2.120.10.80">
    <property type="entry name" value="Kelch-type beta propeller"/>
    <property type="match status" value="2"/>
</dbReference>
<dbReference type="InterPro" id="IPR011043">
    <property type="entry name" value="Gal_Oxase/kelch_b-propeller"/>
</dbReference>
<dbReference type="AlphaFoldDB" id="A0A261U0S3"/>
<comment type="caution">
    <text evidence="2">The sequence shown here is derived from an EMBL/GenBank/DDBJ whole genome shotgun (WGS) entry which is preliminary data.</text>
</comment>
<evidence type="ECO:0000256" key="1">
    <source>
        <dbReference type="SAM" id="SignalP"/>
    </source>
</evidence>
<dbReference type="SMART" id="SM00612">
    <property type="entry name" value="Kelch"/>
    <property type="match status" value="5"/>
</dbReference>
<name>A0A261U0S3_9BORD</name>
<organism evidence="2 3">
    <name type="scientific">Bordetella genomosp. 5</name>
    <dbReference type="NCBI Taxonomy" id="1395608"/>
    <lineage>
        <taxon>Bacteria</taxon>
        <taxon>Pseudomonadati</taxon>
        <taxon>Pseudomonadota</taxon>
        <taxon>Betaproteobacteria</taxon>
        <taxon>Burkholderiales</taxon>
        <taxon>Alcaligenaceae</taxon>
        <taxon>Bordetella</taxon>
    </lineage>
</organism>
<evidence type="ECO:0000313" key="3">
    <source>
        <dbReference type="Proteomes" id="UP000216913"/>
    </source>
</evidence>
<reference evidence="2 3" key="1">
    <citation type="submission" date="2017-05" db="EMBL/GenBank/DDBJ databases">
        <title>Complete and WGS of Bordetella genogroups.</title>
        <authorList>
            <person name="Spilker T."/>
            <person name="LiPuma J."/>
        </authorList>
    </citation>
    <scope>NUCLEOTIDE SEQUENCE [LARGE SCALE GENOMIC DNA]</scope>
    <source>
        <strain evidence="2 3">AU10456</strain>
    </source>
</reference>
<dbReference type="Pfam" id="PF01344">
    <property type="entry name" value="Kelch_1"/>
    <property type="match status" value="2"/>
</dbReference>
<proteinExistence type="predicted"/>
<dbReference type="PRINTS" id="PR00501">
    <property type="entry name" value="KELCHREPEAT"/>
</dbReference>
<keyword evidence="1" id="KW-0732">Signal</keyword>
<dbReference type="Proteomes" id="UP000216913">
    <property type="component" value="Unassembled WGS sequence"/>
</dbReference>
<gene>
    <name evidence="2" type="ORF">CAL25_02130</name>
</gene>
<dbReference type="InterPro" id="IPR006652">
    <property type="entry name" value="Kelch_1"/>
</dbReference>
<feature type="chain" id="PRO_5013102594" evidence="1">
    <location>
        <begin position="25"/>
        <end position="346"/>
    </location>
</feature>
<dbReference type="SUPFAM" id="SSF50965">
    <property type="entry name" value="Galactose oxidase, central domain"/>
    <property type="match status" value="1"/>
</dbReference>
<dbReference type="InterPro" id="IPR015915">
    <property type="entry name" value="Kelch-typ_b-propeller"/>
</dbReference>
<evidence type="ECO:0000313" key="2">
    <source>
        <dbReference type="EMBL" id="OZI55235.1"/>
    </source>
</evidence>
<dbReference type="Pfam" id="PF24681">
    <property type="entry name" value="Kelch_KLHDC2_KLHL20_DRC7"/>
    <property type="match status" value="1"/>
</dbReference>
<dbReference type="RefSeq" id="WP_094798288.1">
    <property type="nucleotide sequence ID" value="NZ_NEVP01000001.1"/>
</dbReference>
<dbReference type="OrthoDB" id="58712at2"/>
<sequence>MQRRDILRLGAALAAVPFIRPAFAQTPAPRWTTAAAPTVARQELYPEVLDGRLYVAGGLLTPNTGYSAHFESYDPATDAWTRLATLPEARHHIALAATGGLIYGVGGFSGGFPNWRAQASAYVYDPRANRWRDSTPIPYPTAEGVFAAIAERLYLVGGRVRAHDDARHFNDHADTARSLVFNPANGRWSAIADAPTARNSAAAAVIGGRLFVVGGRQAIKQADGSLRQVNVAQLEVYDPRTDRWSQRAPMPQAQGGLAAAAHGGRLYVFGGEQWVPEQKVFANAWVYEPASDRWSALPPLPTPRHGLGAAVIGNRIHVVGGGLRVGGDQASAVHEVLVLPDAQTQS</sequence>
<feature type="signal peptide" evidence="1">
    <location>
        <begin position="1"/>
        <end position="24"/>
    </location>
</feature>
<dbReference type="PANTHER" id="PTHR45632">
    <property type="entry name" value="LD33804P"/>
    <property type="match status" value="1"/>
</dbReference>
<dbReference type="EMBL" id="NEVP01000001">
    <property type="protein sequence ID" value="OZI55235.1"/>
    <property type="molecule type" value="Genomic_DNA"/>
</dbReference>